<feature type="binding site" evidence="5">
    <location>
        <position position="93"/>
    </location>
    <ligand>
        <name>FAD</name>
        <dbReference type="ChEBI" id="CHEBI:57692"/>
    </ligand>
</feature>
<gene>
    <name evidence="9" type="ORF">OA238_c15570</name>
</gene>
<feature type="domain" description="Glucose-methanol-choline oxidoreductase N-terminal" evidence="7">
    <location>
        <begin position="87"/>
        <end position="110"/>
    </location>
</feature>
<dbReference type="Gene3D" id="3.30.560.10">
    <property type="entry name" value="Glucose Oxidase, domain 3"/>
    <property type="match status" value="1"/>
</dbReference>
<dbReference type="InterPro" id="IPR012132">
    <property type="entry name" value="GMC_OxRdtase"/>
</dbReference>
<comment type="similarity">
    <text evidence="2 6">Belongs to the GMC oxidoreductase family.</text>
</comment>
<dbReference type="Pfam" id="PF05199">
    <property type="entry name" value="GMC_oxred_C"/>
    <property type="match status" value="1"/>
</dbReference>
<feature type="binding site" evidence="5">
    <location>
        <position position="89"/>
    </location>
    <ligand>
        <name>FAD</name>
        <dbReference type="ChEBI" id="CHEBI:57692"/>
    </ligand>
</feature>
<evidence type="ECO:0000313" key="10">
    <source>
        <dbReference type="Proteomes" id="UP000004688"/>
    </source>
</evidence>
<dbReference type="GO" id="GO:0050660">
    <property type="term" value="F:flavin adenine dinucleotide binding"/>
    <property type="evidence" value="ECO:0007669"/>
    <property type="project" value="InterPro"/>
</dbReference>
<dbReference type="PIRSF" id="PIRSF000137">
    <property type="entry name" value="Alcohol_oxidase"/>
    <property type="match status" value="1"/>
</dbReference>
<dbReference type="GO" id="GO:0016614">
    <property type="term" value="F:oxidoreductase activity, acting on CH-OH group of donors"/>
    <property type="evidence" value="ECO:0007669"/>
    <property type="project" value="InterPro"/>
</dbReference>
<evidence type="ECO:0000313" key="9">
    <source>
        <dbReference type="EMBL" id="AGI71689.1"/>
    </source>
</evidence>
<dbReference type="PANTHER" id="PTHR11552">
    <property type="entry name" value="GLUCOSE-METHANOL-CHOLINE GMC OXIDOREDUCTASE"/>
    <property type="match status" value="1"/>
</dbReference>
<evidence type="ECO:0000256" key="6">
    <source>
        <dbReference type="RuleBase" id="RU003968"/>
    </source>
</evidence>
<protein>
    <submittedName>
        <fullName evidence="9">Alcohol dehydrogenase</fullName>
        <ecNumber evidence="9">1.1.99.-</ecNumber>
    </submittedName>
</protein>
<organism evidence="9 10">
    <name type="scientific">Octadecabacter arcticus 238</name>
    <dbReference type="NCBI Taxonomy" id="391616"/>
    <lineage>
        <taxon>Bacteria</taxon>
        <taxon>Pseudomonadati</taxon>
        <taxon>Pseudomonadota</taxon>
        <taxon>Alphaproteobacteria</taxon>
        <taxon>Rhodobacterales</taxon>
        <taxon>Roseobacteraceae</taxon>
        <taxon>Octadecabacter</taxon>
    </lineage>
</organism>
<dbReference type="PROSITE" id="PS51257">
    <property type="entry name" value="PROKAR_LIPOPROTEIN"/>
    <property type="match status" value="1"/>
</dbReference>
<dbReference type="Pfam" id="PF00732">
    <property type="entry name" value="GMC_oxred_N"/>
    <property type="match status" value="1"/>
</dbReference>
<dbReference type="PANTHER" id="PTHR11552:SF147">
    <property type="entry name" value="CHOLINE DEHYDROGENASE, MITOCHONDRIAL"/>
    <property type="match status" value="1"/>
</dbReference>
<keyword evidence="4 5" id="KW-0274">FAD</keyword>
<dbReference type="PROSITE" id="PS00623">
    <property type="entry name" value="GMC_OXRED_1"/>
    <property type="match status" value="1"/>
</dbReference>
<dbReference type="Proteomes" id="UP000004688">
    <property type="component" value="Chromosome"/>
</dbReference>
<dbReference type="eggNOG" id="COG2303">
    <property type="taxonomic scope" value="Bacteria"/>
</dbReference>
<proteinExistence type="inferred from homology"/>
<evidence type="ECO:0000256" key="4">
    <source>
        <dbReference type="ARBA" id="ARBA00022827"/>
    </source>
</evidence>
<dbReference type="EMBL" id="CP003742">
    <property type="protein sequence ID" value="AGI71689.1"/>
    <property type="molecule type" value="Genomic_DNA"/>
</dbReference>
<feature type="domain" description="Glucose-methanol-choline oxidoreductase N-terminal" evidence="8">
    <location>
        <begin position="258"/>
        <end position="272"/>
    </location>
</feature>
<dbReference type="STRING" id="391616.OA238_c15570"/>
<dbReference type="InterPro" id="IPR007867">
    <property type="entry name" value="GMC_OxRtase_C"/>
</dbReference>
<dbReference type="AlphaFoldDB" id="M9RGE3"/>
<dbReference type="InterPro" id="IPR000172">
    <property type="entry name" value="GMC_OxRdtase_N"/>
</dbReference>
<name>M9RGE3_9RHOB</name>
<dbReference type="SUPFAM" id="SSF54373">
    <property type="entry name" value="FAD-linked reductases, C-terminal domain"/>
    <property type="match status" value="1"/>
</dbReference>
<dbReference type="KEGG" id="oar:OA238_c15570"/>
<keyword evidence="3 6" id="KW-0285">Flavoprotein</keyword>
<dbReference type="PROSITE" id="PS00624">
    <property type="entry name" value="GMC_OXRED_2"/>
    <property type="match status" value="1"/>
</dbReference>
<keyword evidence="10" id="KW-1185">Reference proteome</keyword>
<sequence>MMEKKLSQEVYDYIVIGAGSAGCAVAGRLGEAGHSVLLLEAGGRDRNPFIHIPLGYSMLYANPKVNWCYESAPEPHLNNRCLFQPRGKVLGGTGSINGMIYMRGQPRDFDDWEADGCTGWGWKSVLPFFKSCEDQERGPDDFHGSGGPVSVSDIPSKHVLGEAFHSASEALGVPRNDDFNGAQQEGTGYVQTTTRKGLRWSTASGYLRGAAKKHIDLKLNSMVGKIDLDGKRATGVQWTDKSGSHQAKARREIILSGGTFNSPQLLQISGIGPEALLKKHGIAVQHELTGVGENLQDHFGIGAEYRSTVHSTVNDLYNNKLKGGLQLLRHLLFRTGPFADNGNYSNTFIRSGPEIDRPDMMVTFMAWCTDEQLKPHPFSGFTILAEHMRPTSRGHVHITGPRPTDQPEIRFNFFANEADQKAALAGLKFGRKIAETRPMADCVDYEISPGKNQQSDADLLDYCRANGLSLLHPVGTCKMGIGTDAVVDPRLRVHGIERLRVADASIMPRIVTGNTNAASIMIGEKAAAMILEDAGGFA</sequence>
<accession>M9RGE3</accession>
<evidence type="ECO:0000259" key="7">
    <source>
        <dbReference type="PROSITE" id="PS00623"/>
    </source>
</evidence>
<feature type="binding site" evidence="5">
    <location>
        <position position="223"/>
    </location>
    <ligand>
        <name>FAD</name>
        <dbReference type="ChEBI" id="CHEBI:57692"/>
    </ligand>
</feature>
<evidence type="ECO:0000256" key="2">
    <source>
        <dbReference type="ARBA" id="ARBA00010790"/>
    </source>
</evidence>
<dbReference type="SUPFAM" id="SSF51905">
    <property type="entry name" value="FAD/NAD(P)-binding domain"/>
    <property type="match status" value="1"/>
</dbReference>
<evidence type="ECO:0000259" key="8">
    <source>
        <dbReference type="PROSITE" id="PS00624"/>
    </source>
</evidence>
<dbReference type="HOGENOM" id="CLU_002865_7_2_5"/>
<keyword evidence="9" id="KW-0560">Oxidoreductase</keyword>
<dbReference type="EC" id="1.1.99.-" evidence="9"/>
<comment type="cofactor">
    <cofactor evidence="1 5">
        <name>FAD</name>
        <dbReference type="ChEBI" id="CHEBI:57692"/>
    </cofactor>
</comment>
<evidence type="ECO:0000256" key="3">
    <source>
        <dbReference type="ARBA" id="ARBA00022630"/>
    </source>
</evidence>
<dbReference type="Gene3D" id="3.50.50.60">
    <property type="entry name" value="FAD/NAD(P)-binding domain"/>
    <property type="match status" value="1"/>
</dbReference>
<dbReference type="InterPro" id="IPR036188">
    <property type="entry name" value="FAD/NAD-bd_sf"/>
</dbReference>
<evidence type="ECO:0000256" key="1">
    <source>
        <dbReference type="ARBA" id="ARBA00001974"/>
    </source>
</evidence>
<evidence type="ECO:0000256" key="5">
    <source>
        <dbReference type="PIRSR" id="PIRSR000137-2"/>
    </source>
</evidence>
<reference evidence="9 10" key="1">
    <citation type="journal article" date="2013" name="PLoS ONE">
        <title>Poles Apart: Arctic and Antarctic Octadecabacter strains Share High Genome Plasticity and a New Type of Xanthorhodopsin.</title>
        <authorList>
            <person name="Vollmers J."/>
            <person name="Voget S."/>
            <person name="Dietrich S."/>
            <person name="Gollnow K."/>
            <person name="Smits M."/>
            <person name="Meyer K."/>
            <person name="Brinkhoff T."/>
            <person name="Simon M."/>
            <person name="Daniel R."/>
        </authorList>
    </citation>
    <scope>NUCLEOTIDE SEQUENCE [LARGE SCALE GENOMIC DNA]</scope>
    <source>
        <strain evidence="9 10">238</strain>
    </source>
</reference>